<evidence type="ECO:0000313" key="7">
    <source>
        <dbReference type="EMBL" id="PPQ88547.1"/>
    </source>
</evidence>
<dbReference type="Proteomes" id="UP000283269">
    <property type="component" value="Unassembled WGS sequence"/>
</dbReference>
<organism evidence="7 8">
    <name type="scientific">Psilocybe cyanescens</name>
    <dbReference type="NCBI Taxonomy" id="93625"/>
    <lineage>
        <taxon>Eukaryota</taxon>
        <taxon>Fungi</taxon>
        <taxon>Dikarya</taxon>
        <taxon>Basidiomycota</taxon>
        <taxon>Agaricomycotina</taxon>
        <taxon>Agaricomycetes</taxon>
        <taxon>Agaricomycetidae</taxon>
        <taxon>Agaricales</taxon>
        <taxon>Agaricineae</taxon>
        <taxon>Strophariaceae</taxon>
        <taxon>Psilocybe</taxon>
    </lineage>
</organism>
<accession>A0A409XCZ6</accession>
<evidence type="ECO:0000313" key="8">
    <source>
        <dbReference type="Proteomes" id="UP000283269"/>
    </source>
</evidence>
<dbReference type="AlphaFoldDB" id="A0A409XCZ6"/>
<gene>
    <name evidence="7" type="ORF">CVT25_009927</name>
</gene>
<dbReference type="GO" id="GO:0005737">
    <property type="term" value="C:cytoplasm"/>
    <property type="evidence" value="ECO:0007669"/>
    <property type="project" value="TreeGrafter"/>
</dbReference>
<dbReference type="GO" id="GO:0042262">
    <property type="term" value="P:DNA protection"/>
    <property type="evidence" value="ECO:0007669"/>
    <property type="project" value="InterPro"/>
</dbReference>
<dbReference type="InterPro" id="IPR003563">
    <property type="entry name" value="8ODP"/>
</dbReference>
<dbReference type="GO" id="GO:0046872">
    <property type="term" value="F:metal ion binding"/>
    <property type="evidence" value="ECO:0007669"/>
    <property type="project" value="UniProtKB-KW"/>
</dbReference>
<keyword evidence="4" id="KW-0479">Metal-binding</keyword>
<evidence type="ECO:0000256" key="5">
    <source>
        <dbReference type="ARBA" id="ARBA00022801"/>
    </source>
</evidence>
<dbReference type="GO" id="GO:0008413">
    <property type="term" value="F:8-oxo-7,8-dihydroguanosine triphosphate pyrophosphatase activity"/>
    <property type="evidence" value="ECO:0007669"/>
    <property type="project" value="InterPro"/>
</dbReference>
<dbReference type="CDD" id="cd03427">
    <property type="entry name" value="NUDIX_MTH1_Nudt1"/>
    <property type="match status" value="1"/>
</dbReference>
<dbReference type="InterPro" id="IPR015797">
    <property type="entry name" value="NUDIX_hydrolase-like_dom_sf"/>
</dbReference>
<keyword evidence="8" id="KW-1185">Reference proteome</keyword>
<dbReference type="OrthoDB" id="447842at2759"/>
<evidence type="ECO:0000256" key="2">
    <source>
        <dbReference type="ARBA" id="ARBA00005582"/>
    </source>
</evidence>
<keyword evidence="6" id="KW-0460">Magnesium</keyword>
<evidence type="ECO:0000256" key="1">
    <source>
        <dbReference type="ARBA" id="ARBA00001946"/>
    </source>
</evidence>
<reference evidence="7 8" key="1">
    <citation type="journal article" date="2018" name="Evol. Lett.">
        <title>Horizontal gene cluster transfer increased hallucinogenic mushroom diversity.</title>
        <authorList>
            <person name="Reynolds H.T."/>
            <person name="Vijayakumar V."/>
            <person name="Gluck-Thaler E."/>
            <person name="Korotkin H.B."/>
            <person name="Matheny P.B."/>
            <person name="Slot J.C."/>
        </authorList>
    </citation>
    <scope>NUCLEOTIDE SEQUENCE [LARGE SCALE GENOMIC DNA]</scope>
    <source>
        <strain evidence="7 8">2631</strain>
    </source>
</reference>
<sequence length="203" mass="22585">MTNIPPGLENKGALNQYASGGDEKNWLSYMKIKQYTNAFIVKDDHVLLGYKKRGFGKGKYNGFGGKVEPEETSLQAAGCKEESGVTAPLEHAGSLLFVSEGVECAFQIEIYRTDTYEGAITESDEMRPEWFSAIAPTSSSAEVNLKGEGQASPSIPFSQMWESDPVWFPLLISKQKFVGRADFTRDGEEFKLHRWWYATVSSS</sequence>
<dbReference type="PANTHER" id="PTHR43758:SF2">
    <property type="entry name" value="OXIDIZED PURINE NUCLEOSIDE TRIPHOSPHATE HYDROLASE"/>
    <property type="match status" value="1"/>
</dbReference>
<dbReference type="PANTHER" id="PTHR43758">
    <property type="entry name" value="7,8-DIHYDRO-8-OXOGUANINE TRIPHOSPHATASE"/>
    <property type="match status" value="1"/>
</dbReference>
<comment type="caution">
    <text evidence="7">The sequence shown here is derived from an EMBL/GenBank/DDBJ whole genome shotgun (WGS) entry which is preliminary data.</text>
</comment>
<dbReference type="PRINTS" id="PR01403">
    <property type="entry name" value="8OXTPHPHTASE"/>
</dbReference>
<evidence type="ECO:0000256" key="6">
    <source>
        <dbReference type="ARBA" id="ARBA00022842"/>
    </source>
</evidence>
<comment type="subunit">
    <text evidence="3">Monomer.</text>
</comment>
<evidence type="ECO:0000256" key="3">
    <source>
        <dbReference type="ARBA" id="ARBA00011245"/>
    </source>
</evidence>
<protein>
    <recommendedName>
        <fullName evidence="9">Nudix hydrolase domain-containing protein</fullName>
    </recommendedName>
</protein>
<comment type="similarity">
    <text evidence="2">Belongs to the Nudix hydrolase family.</text>
</comment>
<proteinExistence type="inferred from homology"/>
<dbReference type="STRING" id="93625.A0A409XCZ6"/>
<dbReference type="Gene3D" id="3.90.79.10">
    <property type="entry name" value="Nucleoside Triphosphate Pyrophosphohydrolase"/>
    <property type="match status" value="1"/>
</dbReference>
<evidence type="ECO:0000256" key="4">
    <source>
        <dbReference type="ARBA" id="ARBA00022723"/>
    </source>
</evidence>
<evidence type="ECO:0008006" key="9">
    <source>
        <dbReference type="Google" id="ProtNLM"/>
    </source>
</evidence>
<dbReference type="EMBL" id="NHYD01002059">
    <property type="protein sequence ID" value="PPQ88547.1"/>
    <property type="molecule type" value="Genomic_DNA"/>
</dbReference>
<comment type="cofactor">
    <cofactor evidence="1">
        <name>Mg(2+)</name>
        <dbReference type="ChEBI" id="CHEBI:18420"/>
    </cofactor>
</comment>
<keyword evidence="5" id="KW-0378">Hydrolase</keyword>
<dbReference type="SUPFAM" id="SSF55811">
    <property type="entry name" value="Nudix"/>
    <property type="match status" value="1"/>
</dbReference>
<dbReference type="InParanoid" id="A0A409XCZ6"/>
<name>A0A409XCZ6_PSICY</name>